<accession>A0A0M0JVK1</accession>
<dbReference type="Gene3D" id="3.40.50.1820">
    <property type="entry name" value="alpha/beta hydrolase"/>
    <property type="match status" value="1"/>
</dbReference>
<dbReference type="EMBL" id="JWZX01002202">
    <property type="protein sequence ID" value="KOO30554.1"/>
    <property type="molecule type" value="Genomic_DNA"/>
</dbReference>
<dbReference type="GO" id="GO:0005737">
    <property type="term" value="C:cytoplasm"/>
    <property type="evidence" value="ECO:0007669"/>
    <property type="project" value="TreeGrafter"/>
</dbReference>
<dbReference type="InterPro" id="IPR003140">
    <property type="entry name" value="PLipase/COase/thioEstase"/>
</dbReference>
<evidence type="ECO:0000313" key="5">
    <source>
        <dbReference type="Proteomes" id="UP000037460"/>
    </source>
</evidence>
<keyword evidence="5" id="KW-1185">Reference proteome</keyword>
<dbReference type="GO" id="GO:0052689">
    <property type="term" value="F:carboxylic ester hydrolase activity"/>
    <property type="evidence" value="ECO:0007669"/>
    <property type="project" value="TreeGrafter"/>
</dbReference>
<dbReference type="AlphaFoldDB" id="A0A0M0JVK1"/>
<protein>
    <submittedName>
        <fullName evidence="4">Acyl-protein thioesterase 1</fullName>
    </submittedName>
</protein>
<feature type="domain" description="Phospholipase/carboxylesterase/thioesterase" evidence="3">
    <location>
        <begin position="2"/>
        <end position="205"/>
    </location>
</feature>
<dbReference type="Proteomes" id="UP000037460">
    <property type="component" value="Unassembled WGS sequence"/>
</dbReference>
<dbReference type="SUPFAM" id="SSF53474">
    <property type="entry name" value="alpha/beta-Hydrolases"/>
    <property type="match status" value="1"/>
</dbReference>
<dbReference type="OrthoDB" id="2418081at2759"/>
<name>A0A0M0JVK1_9EUKA</name>
<organism evidence="4 5">
    <name type="scientific">Chrysochromulina tobinii</name>
    <dbReference type="NCBI Taxonomy" id="1460289"/>
    <lineage>
        <taxon>Eukaryota</taxon>
        <taxon>Haptista</taxon>
        <taxon>Haptophyta</taxon>
        <taxon>Prymnesiophyceae</taxon>
        <taxon>Prymnesiales</taxon>
        <taxon>Chrysochromulinaceae</taxon>
        <taxon>Chrysochromulina</taxon>
    </lineage>
</organism>
<evidence type="ECO:0000256" key="1">
    <source>
        <dbReference type="ARBA" id="ARBA00006499"/>
    </source>
</evidence>
<evidence type="ECO:0000256" key="2">
    <source>
        <dbReference type="ARBA" id="ARBA00022801"/>
    </source>
</evidence>
<dbReference type="InterPro" id="IPR029058">
    <property type="entry name" value="AB_hydrolase_fold"/>
</dbReference>
<dbReference type="PANTHER" id="PTHR10655">
    <property type="entry name" value="LYSOPHOSPHOLIPASE-RELATED"/>
    <property type="match status" value="1"/>
</dbReference>
<comment type="caution">
    <text evidence="4">The sequence shown here is derived from an EMBL/GenBank/DDBJ whole genome shotgun (WGS) entry which is preliminary data.</text>
</comment>
<comment type="similarity">
    <text evidence="1">Belongs to the AB hydrolase superfamily. AB hydrolase 2 family.</text>
</comment>
<dbReference type="Pfam" id="PF02230">
    <property type="entry name" value="Abhydrolase_2"/>
    <property type="match status" value="1"/>
</dbReference>
<dbReference type="InterPro" id="IPR050565">
    <property type="entry name" value="LYPA1-2/EST-like"/>
</dbReference>
<dbReference type="PANTHER" id="PTHR10655:SF17">
    <property type="entry name" value="LYSOPHOSPHOLIPASE-LIKE PROTEIN 1"/>
    <property type="match status" value="1"/>
</dbReference>
<keyword evidence="2" id="KW-0378">Hydrolase</keyword>
<gene>
    <name evidence="4" type="ORF">Ctob_003281</name>
</gene>
<evidence type="ECO:0000259" key="3">
    <source>
        <dbReference type="Pfam" id="PF02230"/>
    </source>
</evidence>
<proteinExistence type="inferred from homology"/>
<reference evidence="5" key="1">
    <citation type="journal article" date="2015" name="PLoS Genet.">
        <title>Genome Sequence and Transcriptome Analyses of Chrysochromulina tobin: Metabolic Tools for Enhanced Algal Fitness in the Prominent Order Prymnesiales (Haptophyceae).</title>
        <authorList>
            <person name="Hovde B.T."/>
            <person name="Deodato C.R."/>
            <person name="Hunsperger H.M."/>
            <person name="Ryken S.A."/>
            <person name="Yost W."/>
            <person name="Jha R.K."/>
            <person name="Patterson J."/>
            <person name="Monnat R.J. Jr."/>
            <person name="Barlow S.B."/>
            <person name="Starkenburg S.R."/>
            <person name="Cattolico R.A."/>
        </authorList>
    </citation>
    <scope>NUCLEOTIDE SEQUENCE</scope>
    <source>
        <strain evidence="5">CCMP291</strain>
    </source>
</reference>
<sequence>MPVVLWLHGLGDTGDGWRHLPRELRLSGEFKFIFPDAPVQPVSCNGGFKMTSWMDLDEIPVSLGIRDDEVGLASSSRIVHDIIKKEMADNGTPSTDIVIGGFSQGGAMALLAGFTFPQKLAGVVCFSGWPALQDNFVERTKAAGNADTPAFVAHGTADEVVLPECGAKAAELLKQSGVPVTFKTYERMGHSSCSAQMAELKDWLEGLFGPK</sequence>
<dbReference type="GO" id="GO:0008474">
    <property type="term" value="F:palmitoyl-(protein) hydrolase activity"/>
    <property type="evidence" value="ECO:0007669"/>
    <property type="project" value="TreeGrafter"/>
</dbReference>
<evidence type="ECO:0000313" key="4">
    <source>
        <dbReference type="EMBL" id="KOO30554.1"/>
    </source>
</evidence>